<accession>A5EWY5</accession>
<dbReference type="eggNOG" id="COG4783">
    <property type="taxonomic scope" value="Bacteria"/>
</dbReference>
<dbReference type="Pfam" id="PF24575">
    <property type="entry name" value="TPR_Slam"/>
    <property type="match status" value="1"/>
</dbReference>
<feature type="chain" id="PRO_5002682410" description="DUF560 domain-containing protein" evidence="8">
    <location>
        <begin position="22"/>
        <end position="483"/>
    </location>
</feature>
<evidence type="ECO:0000256" key="5">
    <source>
        <dbReference type="ARBA" id="ARBA00023136"/>
    </source>
</evidence>
<evidence type="ECO:0000313" key="12">
    <source>
        <dbReference type="Proteomes" id="UP000000248"/>
    </source>
</evidence>
<organism evidence="11 12">
    <name type="scientific">Dichelobacter nodosus (strain VCS1703A)</name>
    <dbReference type="NCBI Taxonomy" id="246195"/>
    <lineage>
        <taxon>Bacteria</taxon>
        <taxon>Pseudomonadati</taxon>
        <taxon>Pseudomonadota</taxon>
        <taxon>Gammaproteobacteria</taxon>
        <taxon>Cardiobacteriales</taxon>
        <taxon>Cardiobacteriaceae</taxon>
        <taxon>Dichelobacter</taxon>
    </lineage>
</organism>
<comment type="subcellular location">
    <subcellularLocation>
        <location evidence="1">Cell outer membrane</location>
        <topology evidence="1">Multi-pass membrane protein</topology>
    </subcellularLocation>
</comment>
<reference evidence="11 12" key="1">
    <citation type="journal article" date="2007" name="Nat. Biotechnol.">
        <title>Genome sequence and identification of candidate vaccine antigens from the animal pathogen Dichelobacter nodosus.</title>
        <authorList>
            <person name="Myers G.S."/>
            <person name="Parker D."/>
            <person name="Al-Hasani K."/>
            <person name="Kennan R.M."/>
            <person name="Seemann T."/>
            <person name="Ren Q."/>
            <person name="Badger J.H."/>
            <person name="Selengut J.D."/>
            <person name="Deboy R.T."/>
            <person name="Tettelin H."/>
            <person name="Boyce J.D."/>
            <person name="McCarl V.P."/>
            <person name="Han X."/>
            <person name="Nelson W.C."/>
            <person name="Madupu R."/>
            <person name="Mohamoud Y."/>
            <person name="Holley T."/>
            <person name="Fedorova N."/>
            <person name="Khouri H."/>
            <person name="Bottomley S.P."/>
            <person name="Whittington R.J."/>
            <person name="Adler B."/>
            <person name="Songer J.G."/>
            <person name="Rood J.I."/>
            <person name="Paulsen I.T."/>
        </authorList>
    </citation>
    <scope>NUCLEOTIDE SEQUENCE [LARGE SCALE GENOMIC DNA]</scope>
    <source>
        <strain evidence="11 12">VCS1703A</strain>
    </source>
</reference>
<dbReference type="InterPro" id="IPR057556">
    <property type="entry name" value="TPR_Slam"/>
</dbReference>
<dbReference type="InterPro" id="IPR007655">
    <property type="entry name" value="Slam_C"/>
</dbReference>
<evidence type="ECO:0000256" key="8">
    <source>
        <dbReference type="SAM" id="SignalP"/>
    </source>
</evidence>
<evidence type="ECO:0000256" key="7">
    <source>
        <dbReference type="ARBA" id="ARBA00023609"/>
    </source>
</evidence>
<dbReference type="Proteomes" id="UP000000248">
    <property type="component" value="Chromosome"/>
</dbReference>
<proteinExistence type="inferred from homology"/>
<keyword evidence="5" id="KW-0472">Membrane</keyword>
<dbReference type="InterPro" id="IPR011990">
    <property type="entry name" value="TPR-like_helical_dom_sf"/>
</dbReference>
<evidence type="ECO:0000256" key="2">
    <source>
        <dbReference type="ARBA" id="ARBA00022452"/>
    </source>
</evidence>
<evidence type="ECO:0008006" key="13">
    <source>
        <dbReference type="Google" id="ProtNLM"/>
    </source>
</evidence>
<keyword evidence="12" id="KW-1185">Reference proteome</keyword>
<keyword evidence="4 8" id="KW-0732">Signal</keyword>
<dbReference type="Pfam" id="PF04575">
    <property type="entry name" value="SlipAM"/>
    <property type="match status" value="1"/>
</dbReference>
<sequence length="483" mass="55655">MNLLSKMVISPALLIAFHAFSADMTIKPPVSDKHNVVVPDQQVKLPTAAPLSDAELEKLPAAYWRENPSALESVLSKYVVMGDAEGLKKYLPYYRDVPNRDPSLIEWGDAIIAARAGDFKTAIRLYRKINSLLPNVTLVRFQLAMALYADKQYVAAEHELEKLRAEQLPEQYAQAVDHVLKMIHRQEQWDFYASATYSYDKNVNEAPPVGTKMVFPNGSSITSQQEPRSANGVEFDFSADKRWNLRGNYFAALHLSTFGKLYWDEKTSNDLSSRIGIGGGYSNAVTEIELSPFFSHRWYVNRDDNNSNFDHYNTGYGLRLSGSQWLSTKFKYQGALEWTQNRYRSDYRHLNGNDYLMSHTLMYLPAARYYWFGGIDYSIRDVESKTNSYDRWGARLGWGQEWGKGFATRTTIGYGRKTFDDVDFFNIKQKNNEYSASVSLWNRNFYFGGITPRLTWSYRKVDGNHPFYNYDKQNVVVEFSKTF</sequence>
<dbReference type="AlphaFoldDB" id="A5EWY5"/>
<evidence type="ECO:0000256" key="1">
    <source>
        <dbReference type="ARBA" id="ARBA00004571"/>
    </source>
</evidence>
<dbReference type="KEGG" id="dno:DNO_0025"/>
<evidence type="ECO:0000256" key="4">
    <source>
        <dbReference type="ARBA" id="ARBA00022729"/>
    </source>
</evidence>
<dbReference type="GO" id="GO:0009279">
    <property type="term" value="C:cell outer membrane"/>
    <property type="evidence" value="ECO:0007669"/>
    <property type="project" value="UniProtKB-SubCell"/>
</dbReference>
<name>A5EWY5_DICNV</name>
<evidence type="ECO:0000313" key="11">
    <source>
        <dbReference type="EMBL" id="ABQ14222.1"/>
    </source>
</evidence>
<keyword evidence="2" id="KW-1134">Transmembrane beta strand</keyword>
<feature type="domain" description="Surface lipoprotein assembly modifier N-terminal TPR repeats region" evidence="10">
    <location>
        <begin position="65"/>
        <end position="159"/>
    </location>
</feature>
<dbReference type="HOGENOM" id="CLU_034927_1_0_6"/>
<dbReference type="OrthoDB" id="8606547at2"/>
<feature type="domain" description="Surface lipoprotein assembly modifier C-terminal" evidence="9">
    <location>
        <begin position="189"/>
        <end position="483"/>
    </location>
</feature>
<comment type="similarity">
    <text evidence="7">Belongs to the Slam family.</text>
</comment>
<evidence type="ECO:0000259" key="10">
    <source>
        <dbReference type="Pfam" id="PF24575"/>
    </source>
</evidence>
<evidence type="ECO:0000259" key="9">
    <source>
        <dbReference type="Pfam" id="PF04575"/>
    </source>
</evidence>
<dbReference type="Gene3D" id="1.25.40.10">
    <property type="entry name" value="Tetratricopeptide repeat domain"/>
    <property type="match status" value="1"/>
</dbReference>
<evidence type="ECO:0000256" key="3">
    <source>
        <dbReference type="ARBA" id="ARBA00022692"/>
    </source>
</evidence>
<protein>
    <recommendedName>
        <fullName evidence="13">DUF560 domain-containing protein</fullName>
    </recommendedName>
</protein>
<dbReference type="STRING" id="246195.DNO_0025"/>
<evidence type="ECO:0000256" key="6">
    <source>
        <dbReference type="ARBA" id="ARBA00023237"/>
    </source>
</evidence>
<feature type="signal peptide" evidence="8">
    <location>
        <begin position="1"/>
        <end position="21"/>
    </location>
</feature>
<keyword evidence="6" id="KW-0998">Cell outer membrane</keyword>
<gene>
    <name evidence="11" type="ordered locus">DNO_0025</name>
</gene>
<dbReference type="RefSeq" id="WP_011927784.1">
    <property type="nucleotide sequence ID" value="NC_009446.1"/>
</dbReference>
<dbReference type="SUPFAM" id="SSF48452">
    <property type="entry name" value="TPR-like"/>
    <property type="match status" value="1"/>
</dbReference>
<keyword evidence="3" id="KW-0812">Transmembrane</keyword>
<dbReference type="EMBL" id="CP000513">
    <property type="protein sequence ID" value="ABQ14222.1"/>
    <property type="molecule type" value="Genomic_DNA"/>
</dbReference>